<dbReference type="EMBL" id="CP070506">
    <property type="protein sequence ID" value="QSB38449.1"/>
    <property type="molecule type" value="Genomic_DNA"/>
</dbReference>
<sequence>MGNQIDQDAKNGPERPDGFDTCAYLKAKNQDELAEHRVISAAKVEALSRKEREAFEKRFGDAAKKIADQFGRSRRYVPPNEEPR</sequence>
<evidence type="ECO:0000313" key="2">
    <source>
        <dbReference type="Proteomes" id="UP000663249"/>
    </source>
</evidence>
<name>A0ABX7JSW2_9PSED</name>
<proteinExistence type="predicted"/>
<gene>
    <name evidence="1" type="ORF">JTY93_19580</name>
</gene>
<organism evidence="1 2">
    <name type="scientific">Pseudomonas hygromyciniae</name>
    <dbReference type="NCBI Taxonomy" id="2812000"/>
    <lineage>
        <taxon>Bacteria</taxon>
        <taxon>Pseudomonadati</taxon>
        <taxon>Pseudomonadota</taxon>
        <taxon>Gammaproteobacteria</taxon>
        <taxon>Pseudomonadales</taxon>
        <taxon>Pseudomonadaceae</taxon>
        <taxon>Pseudomonas</taxon>
    </lineage>
</organism>
<protein>
    <submittedName>
        <fullName evidence="1">Uncharacterized protein</fullName>
    </submittedName>
</protein>
<dbReference type="RefSeq" id="WP_205478287.1">
    <property type="nucleotide sequence ID" value="NZ_CP070506.1"/>
</dbReference>
<dbReference type="Proteomes" id="UP000663249">
    <property type="component" value="Chromosome"/>
</dbReference>
<accession>A0ABX7JSW2</accession>
<evidence type="ECO:0000313" key="1">
    <source>
        <dbReference type="EMBL" id="QSB38449.1"/>
    </source>
</evidence>
<reference evidence="1 2" key="1">
    <citation type="submission" date="2021-02" db="EMBL/GenBank/DDBJ databases">
        <title>Genomic and phenotypic characterization of Pseudomonas hygromyciniae, a novel bacterial species discovered from a commercially purchased antibiotic vial.</title>
        <authorList>
            <person name="Turner T.L."/>
            <person name="Mitra S.D."/>
            <person name="Kochan T.J."/>
            <person name="Pincus N.B."/>
            <person name="Lebrun-Corbin M."/>
            <person name="Cheung B."/>
            <person name="Gatesy S.W."/>
            <person name="Afzal T."/>
            <person name="Ozer E.A."/>
            <person name="Hauser A.R."/>
        </authorList>
    </citation>
    <scope>NUCLEOTIDE SEQUENCE [LARGE SCALE GENOMIC DNA]</scope>
    <source>
        <strain evidence="1 2">SDM007</strain>
    </source>
</reference>
<keyword evidence="2" id="KW-1185">Reference proteome</keyword>